<dbReference type="PANTHER" id="PTHR39159">
    <property type="match status" value="1"/>
</dbReference>
<dbReference type="PANTHER" id="PTHR39159:SF1">
    <property type="entry name" value="UPF0374 PROTEIN YGAC"/>
    <property type="match status" value="1"/>
</dbReference>
<dbReference type="SUPFAM" id="SSF159234">
    <property type="entry name" value="FomD-like"/>
    <property type="match status" value="1"/>
</dbReference>
<gene>
    <name evidence="3" type="primary">ygaC</name>
    <name evidence="3" type="ORF">skT53_19850</name>
</gene>
<evidence type="ECO:0000313" key="4">
    <source>
        <dbReference type="Proteomes" id="UP000593802"/>
    </source>
</evidence>
<dbReference type="Pfam" id="PF04167">
    <property type="entry name" value="DUF402"/>
    <property type="match status" value="1"/>
</dbReference>
<dbReference type="InterPro" id="IPR050212">
    <property type="entry name" value="Ntdp-like"/>
</dbReference>
<evidence type="ECO:0000313" key="3">
    <source>
        <dbReference type="EMBL" id="BCJ87000.1"/>
    </source>
</evidence>
<accession>A0A7I8DEM5</accession>
<keyword evidence="4" id="KW-1185">Reference proteome</keyword>
<name>A0A7I8DEM5_9BACL</name>
<sequence length="155" mass="18018">MQVVTLQACKHNGQKHRSWQQAVIQSTNPLWLRIPPATPVQNLDGSVWSSDYEVDAYFHPTDWYNVFVLKKSDGVEWYCNVAAPPTVDMEKRQVTFIDYELDVYVYADRSYKVLDRDEFEENALKMRYSEEVRAKAEAGLSALLRAIEEQNHPFA</sequence>
<dbReference type="AlphaFoldDB" id="A0A7I8DEM5"/>
<reference evidence="3 4" key="1">
    <citation type="submission" date="2020-08" db="EMBL/GenBank/DDBJ databases">
        <title>Complete Genome Sequence of Effusibacillus dendaii Strain skT53, Isolated from Farmland soil.</title>
        <authorList>
            <person name="Konishi T."/>
            <person name="Kawasaki H."/>
        </authorList>
    </citation>
    <scope>NUCLEOTIDE SEQUENCE [LARGE SCALE GENOMIC DNA]</scope>
    <source>
        <strain evidence="4">skT53</strain>
    </source>
</reference>
<protein>
    <submittedName>
        <fullName evidence="3">UPF0374 protein YgaC</fullName>
    </submittedName>
</protein>
<dbReference type="EMBL" id="AP023366">
    <property type="protein sequence ID" value="BCJ87000.1"/>
    <property type="molecule type" value="Genomic_DNA"/>
</dbReference>
<dbReference type="KEGG" id="eff:skT53_19850"/>
<dbReference type="InterPro" id="IPR007295">
    <property type="entry name" value="DUF402"/>
</dbReference>
<dbReference type="Proteomes" id="UP000593802">
    <property type="component" value="Chromosome"/>
</dbReference>
<proteinExistence type="predicted"/>
<evidence type="ECO:0000256" key="1">
    <source>
        <dbReference type="ARBA" id="ARBA00022801"/>
    </source>
</evidence>
<dbReference type="GO" id="GO:0016787">
    <property type="term" value="F:hydrolase activity"/>
    <property type="evidence" value="ECO:0007669"/>
    <property type="project" value="UniProtKB-KW"/>
</dbReference>
<dbReference type="Gene3D" id="2.40.380.10">
    <property type="entry name" value="FomD-like"/>
    <property type="match status" value="1"/>
</dbReference>
<dbReference type="InterPro" id="IPR035930">
    <property type="entry name" value="FomD-like_sf"/>
</dbReference>
<organism evidence="3 4">
    <name type="scientific">Effusibacillus dendaii</name>
    <dbReference type="NCBI Taxonomy" id="2743772"/>
    <lineage>
        <taxon>Bacteria</taxon>
        <taxon>Bacillati</taxon>
        <taxon>Bacillota</taxon>
        <taxon>Bacilli</taxon>
        <taxon>Bacillales</taxon>
        <taxon>Alicyclobacillaceae</taxon>
        <taxon>Effusibacillus</taxon>
    </lineage>
</organism>
<feature type="domain" description="DUF402" evidence="2">
    <location>
        <begin position="12"/>
        <end position="151"/>
    </location>
</feature>
<keyword evidence="1" id="KW-0378">Hydrolase</keyword>
<evidence type="ECO:0000259" key="2">
    <source>
        <dbReference type="Pfam" id="PF04167"/>
    </source>
</evidence>